<proteinExistence type="predicted"/>
<organism evidence="2 3">
    <name type="scientific">Streblomastix strix</name>
    <dbReference type="NCBI Taxonomy" id="222440"/>
    <lineage>
        <taxon>Eukaryota</taxon>
        <taxon>Metamonada</taxon>
        <taxon>Preaxostyla</taxon>
        <taxon>Oxymonadida</taxon>
        <taxon>Streblomastigidae</taxon>
        <taxon>Streblomastix</taxon>
    </lineage>
</organism>
<evidence type="ECO:0000313" key="3">
    <source>
        <dbReference type="Proteomes" id="UP000324800"/>
    </source>
</evidence>
<accession>A0A5J4VHA1</accession>
<evidence type="ECO:0000313" key="2">
    <source>
        <dbReference type="EMBL" id="KAA6381706.1"/>
    </source>
</evidence>
<feature type="region of interest" description="Disordered" evidence="1">
    <location>
        <begin position="214"/>
        <end position="233"/>
    </location>
</feature>
<dbReference type="EMBL" id="SNRW01007174">
    <property type="protein sequence ID" value="KAA6381706.1"/>
    <property type="molecule type" value="Genomic_DNA"/>
</dbReference>
<dbReference type="Proteomes" id="UP000324800">
    <property type="component" value="Unassembled WGS sequence"/>
</dbReference>
<evidence type="ECO:0000256" key="1">
    <source>
        <dbReference type="SAM" id="MobiDB-lite"/>
    </source>
</evidence>
<reference evidence="2 3" key="1">
    <citation type="submission" date="2019-03" db="EMBL/GenBank/DDBJ databases">
        <title>Single cell metagenomics reveals metabolic interactions within the superorganism composed of flagellate Streblomastix strix and complex community of Bacteroidetes bacteria on its surface.</title>
        <authorList>
            <person name="Treitli S.C."/>
            <person name="Kolisko M."/>
            <person name="Husnik F."/>
            <person name="Keeling P."/>
            <person name="Hampl V."/>
        </authorList>
    </citation>
    <scope>NUCLEOTIDE SEQUENCE [LARGE SCALE GENOMIC DNA]</scope>
    <source>
        <strain evidence="2">ST1C</strain>
    </source>
</reference>
<dbReference type="AlphaFoldDB" id="A0A5J4VHA1"/>
<feature type="compositionally biased region" description="Basic and acidic residues" evidence="1">
    <location>
        <begin position="176"/>
        <end position="194"/>
    </location>
</feature>
<protein>
    <submittedName>
        <fullName evidence="2">Uncharacterized protein</fullName>
    </submittedName>
</protein>
<feature type="region of interest" description="Disordered" evidence="1">
    <location>
        <begin position="174"/>
        <end position="209"/>
    </location>
</feature>
<feature type="compositionally biased region" description="Low complexity" evidence="1">
    <location>
        <begin position="214"/>
        <end position="226"/>
    </location>
</feature>
<feature type="compositionally biased region" description="Polar residues" evidence="1">
    <location>
        <begin position="195"/>
        <end position="209"/>
    </location>
</feature>
<sequence>MSKNSIKPEPLQPLLFANFDTPKFTAMTPATTISEVPEMADEIGKFLQSELQQTLQDIERQQLRGRRSVKRLKRLLQSSWRRQLVCKREREVGERLEEEIRTIYEEEKATRIKISHIKRDKVKLKGITYIQSRTSVRQRIQQTGIGYTIMRIEIEEKAGMTIQMACEQNVHKCKNRHPENHCDRDSSRTGDESPQHQVATPQSKQSVLPTQRTKQVQIQPKQQQCKSQDREVGKMHRQAMMTLMNKKYYKESQQHFRKRKNNIEYLTRRTIYNKKLEKQILIIPKLSNLPYFNINK</sequence>
<name>A0A5J4VHA1_9EUKA</name>
<gene>
    <name evidence="2" type="ORF">EZS28_022768</name>
</gene>
<comment type="caution">
    <text evidence="2">The sequence shown here is derived from an EMBL/GenBank/DDBJ whole genome shotgun (WGS) entry which is preliminary data.</text>
</comment>